<evidence type="ECO:0000256" key="1">
    <source>
        <dbReference type="ARBA" id="ARBA00023015"/>
    </source>
</evidence>
<evidence type="ECO:0000313" key="7">
    <source>
        <dbReference type="Proteomes" id="UP000278222"/>
    </source>
</evidence>
<dbReference type="PROSITE" id="PS51078">
    <property type="entry name" value="ICLR_ED"/>
    <property type="match status" value="1"/>
</dbReference>
<reference evidence="6 7" key="1">
    <citation type="submission" date="2018-11" db="EMBL/GenBank/DDBJ databases">
        <title>Genomic Encyclopedia of Type Strains, Phase IV (KMG-IV): sequencing the most valuable type-strain genomes for metagenomic binning, comparative biology and taxonomic classification.</title>
        <authorList>
            <person name="Goeker M."/>
        </authorList>
    </citation>
    <scope>NUCLEOTIDE SEQUENCE [LARGE SCALE GENOMIC DNA]</scope>
    <source>
        <strain evidence="6 7">DSM 5900</strain>
    </source>
</reference>
<accession>A0A3N1KV74</accession>
<keyword evidence="2" id="KW-0238">DNA-binding</keyword>
<dbReference type="SUPFAM" id="SSF46785">
    <property type="entry name" value="Winged helix' DNA-binding domain"/>
    <property type="match status" value="1"/>
</dbReference>
<dbReference type="SUPFAM" id="SSF55781">
    <property type="entry name" value="GAF domain-like"/>
    <property type="match status" value="1"/>
</dbReference>
<keyword evidence="1" id="KW-0805">Transcription regulation</keyword>
<dbReference type="Gene3D" id="1.10.10.10">
    <property type="entry name" value="Winged helix-like DNA-binding domain superfamily/Winged helix DNA-binding domain"/>
    <property type="match status" value="1"/>
</dbReference>
<dbReference type="Proteomes" id="UP000278222">
    <property type="component" value="Unassembled WGS sequence"/>
</dbReference>
<dbReference type="InterPro" id="IPR029016">
    <property type="entry name" value="GAF-like_dom_sf"/>
</dbReference>
<organism evidence="6 7">
    <name type="scientific">Stella humosa</name>
    <dbReference type="NCBI Taxonomy" id="94"/>
    <lineage>
        <taxon>Bacteria</taxon>
        <taxon>Pseudomonadati</taxon>
        <taxon>Pseudomonadota</taxon>
        <taxon>Alphaproteobacteria</taxon>
        <taxon>Rhodospirillales</taxon>
        <taxon>Stellaceae</taxon>
        <taxon>Stella</taxon>
    </lineage>
</organism>
<keyword evidence="3" id="KW-0804">Transcription</keyword>
<gene>
    <name evidence="6" type="ORF">EDC65_4678</name>
</gene>
<dbReference type="Pfam" id="PF01614">
    <property type="entry name" value="IclR_C"/>
    <property type="match status" value="1"/>
</dbReference>
<keyword evidence="7" id="KW-1185">Reference proteome</keyword>
<comment type="caution">
    <text evidence="6">The sequence shown here is derived from an EMBL/GenBank/DDBJ whole genome shotgun (WGS) entry which is preliminary data.</text>
</comment>
<dbReference type="PANTHER" id="PTHR30136">
    <property type="entry name" value="HELIX-TURN-HELIX TRANSCRIPTIONAL REGULATOR, ICLR FAMILY"/>
    <property type="match status" value="1"/>
</dbReference>
<dbReference type="GO" id="GO:0003677">
    <property type="term" value="F:DNA binding"/>
    <property type="evidence" value="ECO:0007669"/>
    <property type="project" value="UniProtKB-KW"/>
</dbReference>
<dbReference type="OrthoDB" id="6811967at2"/>
<dbReference type="Pfam" id="PF09339">
    <property type="entry name" value="HTH_IclR"/>
    <property type="match status" value="1"/>
</dbReference>
<evidence type="ECO:0000313" key="6">
    <source>
        <dbReference type="EMBL" id="ROP83147.1"/>
    </source>
</evidence>
<dbReference type="InterPro" id="IPR005471">
    <property type="entry name" value="Tscrpt_reg_IclR_N"/>
</dbReference>
<feature type="domain" description="HTH iclR-type" evidence="4">
    <location>
        <begin position="13"/>
        <end position="75"/>
    </location>
</feature>
<dbReference type="Gene3D" id="3.30.450.40">
    <property type="match status" value="1"/>
</dbReference>
<evidence type="ECO:0000259" key="4">
    <source>
        <dbReference type="PROSITE" id="PS51077"/>
    </source>
</evidence>
<dbReference type="InterPro" id="IPR036388">
    <property type="entry name" value="WH-like_DNA-bd_sf"/>
</dbReference>
<name>A0A3N1KV74_9PROT</name>
<dbReference type="PROSITE" id="PS51077">
    <property type="entry name" value="HTH_ICLR"/>
    <property type="match status" value="1"/>
</dbReference>
<evidence type="ECO:0000256" key="3">
    <source>
        <dbReference type="ARBA" id="ARBA00023163"/>
    </source>
</evidence>
<evidence type="ECO:0000256" key="2">
    <source>
        <dbReference type="ARBA" id="ARBA00023125"/>
    </source>
</evidence>
<dbReference type="CDD" id="cd00090">
    <property type="entry name" value="HTH_ARSR"/>
    <property type="match status" value="1"/>
</dbReference>
<dbReference type="InterPro" id="IPR014757">
    <property type="entry name" value="Tscrpt_reg_IclR_C"/>
</dbReference>
<evidence type="ECO:0000259" key="5">
    <source>
        <dbReference type="PROSITE" id="PS51078"/>
    </source>
</evidence>
<proteinExistence type="predicted"/>
<dbReference type="AlphaFoldDB" id="A0A3N1KV74"/>
<feature type="domain" description="IclR-ED" evidence="5">
    <location>
        <begin position="76"/>
        <end position="258"/>
    </location>
</feature>
<dbReference type="InterPro" id="IPR036390">
    <property type="entry name" value="WH_DNA-bd_sf"/>
</dbReference>
<dbReference type="RefSeq" id="WP_123694150.1">
    <property type="nucleotide sequence ID" value="NZ_AP019700.1"/>
</dbReference>
<dbReference type="InterPro" id="IPR011991">
    <property type="entry name" value="ArsR-like_HTH"/>
</dbReference>
<sequence>MSMDRQPHGSREVKSATRVLRVFEIFAETKRPMRISELAAELGIPQSSVSMLVQTLIQHGYMEATGRGRTVQPTLSLALLGTWLDEQFSRAGGLHEMLHEIVAFCQDTVILGAEMGIEVHYVHVVQGSHPLRYDIKRGTRRSLVDANAGRVLLALKPDEEIGRIITRTQAERPDRPIDRKRLHREIETIRRQGYSYSENMVVPGASVIAAALRGGGVHRPFAVGIAGPTERLRANLAANAHCLSEVLARYVGPSAAGR</sequence>
<protein>
    <submittedName>
        <fullName evidence="6">IclR family transcriptional regulator</fullName>
    </submittedName>
</protein>
<dbReference type="PANTHER" id="PTHR30136:SF35">
    <property type="entry name" value="HTH-TYPE TRANSCRIPTIONAL REGULATOR RV1719"/>
    <property type="match status" value="1"/>
</dbReference>
<dbReference type="GO" id="GO:0045892">
    <property type="term" value="P:negative regulation of DNA-templated transcription"/>
    <property type="evidence" value="ECO:0007669"/>
    <property type="project" value="TreeGrafter"/>
</dbReference>
<dbReference type="EMBL" id="RJKX01000017">
    <property type="protein sequence ID" value="ROP83147.1"/>
    <property type="molecule type" value="Genomic_DNA"/>
</dbReference>
<dbReference type="InterPro" id="IPR050707">
    <property type="entry name" value="HTH_MetabolicPath_Reg"/>
</dbReference>
<dbReference type="GO" id="GO:0003700">
    <property type="term" value="F:DNA-binding transcription factor activity"/>
    <property type="evidence" value="ECO:0007669"/>
    <property type="project" value="TreeGrafter"/>
</dbReference>